<dbReference type="Proteomes" id="UP000265020">
    <property type="component" value="Unassembled WGS sequence"/>
</dbReference>
<dbReference type="GO" id="GO:0006644">
    <property type="term" value="P:phospholipid metabolic process"/>
    <property type="evidence" value="ECO:0007669"/>
    <property type="project" value="TreeGrafter"/>
</dbReference>
<dbReference type="GO" id="GO:0004622">
    <property type="term" value="F:phosphatidylcholine lysophospholipase activity"/>
    <property type="evidence" value="ECO:0007669"/>
    <property type="project" value="TreeGrafter"/>
</dbReference>
<name>A0A3Q2DK02_CYPVA</name>
<dbReference type="GO" id="GO:0004623">
    <property type="term" value="F:phospholipase A2 activity"/>
    <property type="evidence" value="ECO:0007669"/>
    <property type="project" value="TreeGrafter"/>
</dbReference>
<keyword evidence="2" id="KW-1185">Reference proteome</keyword>
<dbReference type="PANTHER" id="PTHR21325">
    <property type="entry name" value="PHOSPHOLIPASE B, PLB1"/>
    <property type="match status" value="1"/>
</dbReference>
<accession>A0A3Q2DK02</accession>
<dbReference type="InterPro" id="IPR038885">
    <property type="entry name" value="PLB1"/>
</dbReference>
<dbReference type="PANTHER" id="PTHR21325:SF52">
    <property type="entry name" value="PHOSPHOLIPASE B1, MEMBRANE-ASSOCIATED"/>
    <property type="match status" value="1"/>
</dbReference>
<dbReference type="AlphaFoldDB" id="A0A3Q2DK02"/>
<reference evidence="1" key="2">
    <citation type="submission" date="2025-09" db="UniProtKB">
        <authorList>
            <consortium name="Ensembl"/>
        </authorList>
    </citation>
    <scope>IDENTIFICATION</scope>
</reference>
<dbReference type="GeneTree" id="ENSGT00530000063883"/>
<sequence length="147" mass="16737">TGTLKKYTCDNICIHLCQTETINVVYGGRYDGREDFAAVIQPFFRTSVIPLNADGLPDTSFFSEDCFHFSERGQADMAAALWNNMLEPVGKKQTYNNFTNDRNILKCPTEVRQLLRVATVDPLLHMLFCSKEPRRRSEDSEGQNSSF</sequence>
<proteinExistence type="predicted"/>
<organism evidence="1 2">
    <name type="scientific">Cyprinodon variegatus</name>
    <name type="common">Sheepshead minnow</name>
    <dbReference type="NCBI Taxonomy" id="28743"/>
    <lineage>
        <taxon>Eukaryota</taxon>
        <taxon>Metazoa</taxon>
        <taxon>Chordata</taxon>
        <taxon>Craniata</taxon>
        <taxon>Vertebrata</taxon>
        <taxon>Euteleostomi</taxon>
        <taxon>Actinopterygii</taxon>
        <taxon>Neopterygii</taxon>
        <taxon>Teleostei</taxon>
        <taxon>Neoteleostei</taxon>
        <taxon>Acanthomorphata</taxon>
        <taxon>Ovalentaria</taxon>
        <taxon>Atherinomorphae</taxon>
        <taxon>Cyprinodontiformes</taxon>
        <taxon>Cyprinodontidae</taxon>
        <taxon>Cyprinodon</taxon>
    </lineage>
</organism>
<dbReference type="OMA" id="QANICIS"/>
<dbReference type="GO" id="GO:0031526">
    <property type="term" value="C:brush border membrane"/>
    <property type="evidence" value="ECO:0007669"/>
    <property type="project" value="TreeGrafter"/>
</dbReference>
<evidence type="ECO:0000313" key="1">
    <source>
        <dbReference type="Ensembl" id="ENSCVAP00000019836.1"/>
    </source>
</evidence>
<evidence type="ECO:0000313" key="2">
    <source>
        <dbReference type="Proteomes" id="UP000265020"/>
    </source>
</evidence>
<dbReference type="GO" id="GO:0050253">
    <property type="term" value="F:retinyl-palmitate esterase activity"/>
    <property type="evidence" value="ECO:0007669"/>
    <property type="project" value="TreeGrafter"/>
</dbReference>
<reference evidence="1" key="1">
    <citation type="submission" date="2025-08" db="UniProtKB">
        <authorList>
            <consortium name="Ensembl"/>
        </authorList>
    </citation>
    <scope>IDENTIFICATION</scope>
</reference>
<dbReference type="STRING" id="28743.ENSCVAP00000019836"/>
<dbReference type="Ensembl" id="ENSCVAT00000029088.1">
    <property type="protein sequence ID" value="ENSCVAP00000019836.1"/>
    <property type="gene ID" value="ENSCVAG00000023264.1"/>
</dbReference>
<protein>
    <submittedName>
        <fullName evidence="1">Uncharacterized protein</fullName>
    </submittedName>
</protein>